<evidence type="ECO:0000259" key="2">
    <source>
        <dbReference type="PROSITE" id="PS50006"/>
    </source>
</evidence>
<dbReference type="SMART" id="SM00443">
    <property type="entry name" value="G_patch"/>
    <property type="match status" value="1"/>
</dbReference>
<protein>
    <recommendedName>
        <fullName evidence="6">Angiogenic factor with G patch and FHA domains 1</fullName>
    </recommendedName>
</protein>
<dbReference type="PANTHER" id="PTHR23106:SF24">
    <property type="entry name" value="ANGIOGENIC FACTOR WITH G PATCH AND FHA DOMAINS 1"/>
    <property type="match status" value="1"/>
</dbReference>
<dbReference type="InterPro" id="IPR053027">
    <property type="entry name" value="AGGF1"/>
</dbReference>
<dbReference type="SUPFAM" id="SSF49879">
    <property type="entry name" value="SMAD/FHA domain"/>
    <property type="match status" value="1"/>
</dbReference>
<reference evidence="4 5" key="1">
    <citation type="submission" date="2023-11" db="EMBL/GenBank/DDBJ databases">
        <authorList>
            <person name="Okamura Y."/>
        </authorList>
    </citation>
    <scope>NUCLEOTIDE SEQUENCE [LARGE SCALE GENOMIC DNA]</scope>
</reference>
<dbReference type="Proteomes" id="UP001497472">
    <property type="component" value="Unassembled WGS sequence"/>
</dbReference>
<dbReference type="GO" id="GO:0003676">
    <property type="term" value="F:nucleic acid binding"/>
    <property type="evidence" value="ECO:0007669"/>
    <property type="project" value="InterPro"/>
</dbReference>
<organism evidence="4 5">
    <name type="scientific">Leptosia nina</name>
    <dbReference type="NCBI Taxonomy" id="320188"/>
    <lineage>
        <taxon>Eukaryota</taxon>
        <taxon>Metazoa</taxon>
        <taxon>Ecdysozoa</taxon>
        <taxon>Arthropoda</taxon>
        <taxon>Hexapoda</taxon>
        <taxon>Insecta</taxon>
        <taxon>Pterygota</taxon>
        <taxon>Neoptera</taxon>
        <taxon>Endopterygota</taxon>
        <taxon>Lepidoptera</taxon>
        <taxon>Glossata</taxon>
        <taxon>Ditrysia</taxon>
        <taxon>Papilionoidea</taxon>
        <taxon>Pieridae</taxon>
        <taxon>Pierinae</taxon>
        <taxon>Leptosia</taxon>
    </lineage>
</organism>
<evidence type="ECO:0000313" key="5">
    <source>
        <dbReference type="Proteomes" id="UP001497472"/>
    </source>
</evidence>
<feature type="compositionally biased region" description="Acidic residues" evidence="1">
    <location>
        <begin position="250"/>
        <end position="273"/>
    </location>
</feature>
<accession>A0AAV1JXT4</accession>
<sequence length="575" mass="64671">MEEPVETQKVKLNKIALSDRKLRLSLKYRPDILKLILKLKLCLVKKNKVIKKLKQQLHKIVNVEKHEKSTQTDNAKTSEDNNESKTRNGIANIEDGSQPGWELEGDNQKSIADQVAEVAQNAMQQSGMVYVESAGMYYDYKTGYYYNSELGLYYHTDTECYYYYSDAKKTFVFHSYPDRSAENSQQIAHLKKKNKQKRVAKSDDVENITKTLSQDDAPKPKRKKKEVSVEKNDKNEDQETRIEEKSETPLDLEDGECSDSHDEDDEERADSEDCGSTSTASDDESIAKHHPPCMRVIVRETMLPKLKVGSLFLITKDGGTVGREGDHHTILLRDQNVSRNHLEIKYDIDKQAYLAVDLGSKNGTTLNGVRMSASQETSSPLEVVHGSTLQLGETKLLCHIHPGTDTCGHCEPGLIMESKEKETKVAYTRTCNVKRQHELELARLKNKYAPKLLEIDQVAYNDRAQMRREKVGSSHHAEKTQSSDINTFITPENKGFKLLQKMGWSKGEGLGKDSQGNHEPIPLVSNEGKSGLGAPSMPEAPTGSLGPATLRLAARTKMLQPPAKAFQNEPDDDYE</sequence>
<dbReference type="CDD" id="cd22686">
    <property type="entry name" value="FHA_AGGF1"/>
    <property type="match status" value="1"/>
</dbReference>
<dbReference type="InterPro" id="IPR041591">
    <property type="entry name" value="OCRE"/>
</dbReference>
<evidence type="ECO:0008006" key="6">
    <source>
        <dbReference type="Google" id="ProtNLM"/>
    </source>
</evidence>
<feature type="compositionally biased region" description="Basic and acidic residues" evidence="1">
    <location>
        <begin position="226"/>
        <end position="248"/>
    </location>
</feature>
<feature type="region of interest" description="Disordered" evidence="1">
    <location>
        <begin position="189"/>
        <end position="288"/>
    </location>
</feature>
<dbReference type="Gene3D" id="2.60.200.20">
    <property type="match status" value="1"/>
</dbReference>
<proteinExistence type="predicted"/>
<keyword evidence="5" id="KW-1185">Reference proteome</keyword>
<feature type="domain" description="FHA" evidence="2">
    <location>
        <begin position="319"/>
        <end position="371"/>
    </location>
</feature>
<dbReference type="PANTHER" id="PTHR23106">
    <property type="entry name" value="ANGIOGENIC FACTOR WITH G PATCH AND FHA DOMAINS 1"/>
    <property type="match status" value="1"/>
</dbReference>
<dbReference type="Pfam" id="PF00498">
    <property type="entry name" value="FHA"/>
    <property type="match status" value="1"/>
</dbReference>
<dbReference type="InterPro" id="IPR000253">
    <property type="entry name" value="FHA_dom"/>
</dbReference>
<gene>
    <name evidence="4" type="ORF">LNINA_LOCUS11935</name>
</gene>
<dbReference type="InterPro" id="IPR000467">
    <property type="entry name" value="G_patch_dom"/>
</dbReference>
<feature type="compositionally biased region" description="Basic and acidic residues" evidence="1">
    <location>
        <begin position="64"/>
        <end position="86"/>
    </location>
</feature>
<feature type="region of interest" description="Disordered" evidence="1">
    <location>
        <begin position="64"/>
        <end position="105"/>
    </location>
</feature>
<dbReference type="EMBL" id="CAVLEF010000174">
    <property type="protein sequence ID" value="CAK1552909.1"/>
    <property type="molecule type" value="Genomic_DNA"/>
</dbReference>
<dbReference type="PROSITE" id="PS50006">
    <property type="entry name" value="FHA_DOMAIN"/>
    <property type="match status" value="1"/>
</dbReference>
<evidence type="ECO:0000256" key="1">
    <source>
        <dbReference type="SAM" id="MobiDB-lite"/>
    </source>
</evidence>
<feature type="domain" description="G-patch" evidence="3">
    <location>
        <begin position="491"/>
        <end position="537"/>
    </location>
</feature>
<dbReference type="SMART" id="SM00240">
    <property type="entry name" value="FHA"/>
    <property type="match status" value="1"/>
</dbReference>
<feature type="region of interest" description="Disordered" evidence="1">
    <location>
        <begin position="506"/>
        <end position="546"/>
    </location>
</feature>
<name>A0AAV1JXT4_9NEOP</name>
<feature type="compositionally biased region" description="Basic residues" evidence="1">
    <location>
        <begin position="189"/>
        <end position="199"/>
    </location>
</feature>
<evidence type="ECO:0000313" key="4">
    <source>
        <dbReference type="EMBL" id="CAK1552909.1"/>
    </source>
</evidence>
<evidence type="ECO:0000259" key="3">
    <source>
        <dbReference type="PROSITE" id="PS50174"/>
    </source>
</evidence>
<comment type="caution">
    <text evidence="4">The sequence shown here is derived from an EMBL/GenBank/DDBJ whole genome shotgun (WGS) entry which is preliminary data.</text>
</comment>
<dbReference type="Pfam" id="PF01585">
    <property type="entry name" value="G-patch"/>
    <property type="match status" value="1"/>
</dbReference>
<dbReference type="PROSITE" id="PS50174">
    <property type="entry name" value="G_PATCH"/>
    <property type="match status" value="1"/>
</dbReference>
<dbReference type="InterPro" id="IPR008984">
    <property type="entry name" value="SMAD_FHA_dom_sf"/>
</dbReference>
<dbReference type="Pfam" id="PF17780">
    <property type="entry name" value="OCRE"/>
    <property type="match status" value="1"/>
</dbReference>
<dbReference type="AlphaFoldDB" id="A0AAV1JXT4"/>